<name>A0A7X0H4R3_9BACT</name>
<dbReference type="HAMAP" id="MF_00073">
    <property type="entry name" value="NusB"/>
    <property type="match status" value="1"/>
</dbReference>
<evidence type="ECO:0000256" key="6">
    <source>
        <dbReference type="HAMAP-Rule" id="MF_00073"/>
    </source>
</evidence>
<dbReference type="SUPFAM" id="SSF48013">
    <property type="entry name" value="NusB-like"/>
    <property type="match status" value="1"/>
</dbReference>
<dbReference type="GO" id="GO:0005829">
    <property type="term" value="C:cytosol"/>
    <property type="evidence" value="ECO:0007669"/>
    <property type="project" value="TreeGrafter"/>
</dbReference>
<evidence type="ECO:0000256" key="2">
    <source>
        <dbReference type="ARBA" id="ARBA00022814"/>
    </source>
</evidence>
<evidence type="ECO:0000256" key="1">
    <source>
        <dbReference type="ARBA" id="ARBA00005952"/>
    </source>
</evidence>
<evidence type="ECO:0000256" key="5">
    <source>
        <dbReference type="ARBA" id="ARBA00023163"/>
    </source>
</evidence>
<dbReference type="AlphaFoldDB" id="A0A7X0H4R3"/>
<accession>A0A7X0H4R3</accession>
<dbReference type="InterPro" id="IPR006027">
    <property type="entry name" value="NusB_RsmB_TIM44"/>
</dbReference>
<comment type="function">
    <text evidence="6">Involved in transcription antitermination. Required for transcription of ribosomal RNA (rRNA) genes. Binds specifically to the boxA antiterminator sequence of the ribosomal RNA (rrn) operons.</text>
</comment>
<dbReference type="Pfam" id="PF01029">
    <property type="entry name" value="NusB"/>
    <property type="match status" value="1"/>
</dbReference>
<sequence>MSKRHASRRLAMQVLYQIDATGETDADTIFAGLDEDHDPVEVRQEAVELALAAWAQHEETDEKVTALAEDWPTHRQPPVDRAILRLALYEMTSGRTPAKVAINEALDLAKQFSNENAPAFINGVLDKLHKSLDLPEPAADTPADASEWLDDAKAGE</sequence>
<keyword evidence="4 6" id="KW-0805">Transcription regulation</keyword>
<dbReference type="GO" id="GO:0003723">
    <property type="term" value="F:RNA binding"/>
    <property type="evidence" value="ECO:0007669"/>
    <property type="project" value="UniProtKB-UniRule"/>
</dbReference>
<keyword evidence="3 6" id="KW-0694">RNA-binding</keyword>
<dbReference type="RefSeq" id="WP_184676672.1">
    <property type="nucleotide sequence ID" value="NZ_JACHGY010000001.1"/>
</dbReference>
<proteinExistence type="inferred from homology"/>
<protein>
    <recommendedName>
        <fullName evidence="6">Transcription antitermination protein NusB</fullName>
    </recommendedName>
    <alternativeName>
        <fullName evidence="6">Antitermination factor NusB</fullName>
    </alternativeName>
</protein>
<evidence type="ECO:0000256" key="3">
    <source>
        <dbReference type="ARBA" id="ARBA00022884"/>
    </source>
</evidence>
<evidence type="ECO:0000256" key="7">
    <source>
        <dbReference type="SAM" id="MobiDB-lite"/>
    </source>
</evidence>
<dbReference type="Proteomes" id="UP000541810">
    <property type="component" value="Unassembled WGS sequence"/>
</dbReference>
<gene>
    <name evidence="6" type="primary">nusB</name>
    <name evidence="9" type="ORF">HNQ40_000879</name>
</gene>
<organism evidence="9 10">
    <name type="scientific">Algisphaera agarilytica</name>
    <dbReference type="NCBI Taxonomy" id="1385975"/>
    <lineage>
        <taxon>Bacteria</taxon>
        <taxon>Pseudomonadati</taxon>
        <taxon>Planctomycetota</taxon>
        <taxon>Phycisphaerae</taxon>
        <taxon>Phycisphaerales</taxon>
        <taxon>Phycisphaeraceae</taxon>
        <taxon>Algisphaera</taxon>
    </lineage>
</organism>
<evidence type="ECO:0000313" key="10">
    <source>
        <dbReference type="Proteomes" id="UP000541810"/>
    </source>
</evidence>
<keyword evidence="2 6" id="KW-0889">Transcription antitermination</keyword>
<dbReference type="PANTHER" id="PTHR11078">
    <property type="entry name" value="N UTILIZATION SUBSTANCE PROTEIN B-RELATED"/>
    <property type="match status" value="1"/>
</dbReference>
<keyword evidence="5 6" id="KW-0804">Transcription</keyword>
<feature type="domain" description="NusB/RsmB/TIM44" evidence="8">
    <location>
        <begin position="6"/>
        <end position="130"/>
    </location>
</feature>
<reference evidence="9 10" key="1">
    <citation type="submission" date="2020-08" db="EMBL/GenBank/DDBJ databases">
        <title>Genomic Encyclopedia of Type Strains, Phase IV (KMG-IV): sequencing the most valuable type-strain genomes for metagenomic binning, comparative biology and taxonomic classification.</title>
        <authorList>
            <person name="Goeker M."/>
        </authorList>
    </citation>
    <scope>NUCLEOTIDE SEQUENCE [LARGE SCALE GENOMIC DNA]</scope>
    <source>
        <strain evidence="9 10">DSM 103725</strain>
    </source>
</reference>
<dbReference type="GO" id="GO:0031564">
    <property type="term" value="P:transcription antitermination"/>
    <property type="evidence" value="ECO:0007669"/>
    <property type="project" value="UniProtKB-KW"/>
</dbReference>
<keyword evidence="10" id="KW-1185">Reference proteome</keyword>
<dbReference type="InterPro" id="IPR035926">
    <property type="entry name" value="NusB-like_sf"/>
</dbReference>
<dbReference type="Gene3D" id="1.10.940.10">
    <property type="entry name" value="NusB-like"/>
    <property type="match status" value="1"/>
</dbReference>
<dbReference type="GO" id="GO:0006353">
    <property type="term" value="P:DNA-templated transcription termination"/>
    <property type="evidence" value="ECO:0007669"/>
    <property type="project" value="UniProtKB-UniRule"/>
</dbReference>
<dbReference type="EMBL" id="JACHGY010000001">
    <property type="protein sequence ID" value="MBB6429073.1"/>
    <property type="molecule type" value="Genomic_DNA"/>
</dbReference>
<comment type="caution">
    <text evidence="9">The sequence shown here is derived from an EMBL/GenBank/DDBJ whole genome shotgun (WGS) entry which is preliminary data.</text>
</comment>
<comment type="similarity">
    <text evidence="1 6">Belongs to the NusB family.</text>
</comment>
<evidence type="ECO:0000256" key="4">
    <source>
        <dbReference type="ARBA" id="ARBA00023015"/>
    </source>
</evidence>
<evidence type="ECO:0000313" key="9">
    <source>
        <dbReference type="EMBL" id="MBB6429073.1"/>
    </source>
</evidence>
<evidence type="ECO:0000259" key="8">
    <source>
        <dbReference type="Pfam" id="PF01029"/>
    </source>
</evidence>
<dbReference type="InterPro" id="IPR011605">
    <property type="entry name" value="NusB_fam"/>
</dbReference>
<dbReference type="NCBIfam" id="TIGR01951">
    <property type="entry name" value="nusB"/>
    <property type="match status" value="1"/>
</dbReference>
<feature type="region of interest" description="Disordered" evidence="7">
    <location>
        <begin position="135"/>
        <end position="156"/>
    </location>
</feature>
<dbReference type="PANTHER" id="PTHR11078:SF3">
    <property type="entry name" value="ANTITERMINATION NUSB DOMAIN-CONTAINING PROTEIN"/>
    <property type="match status" value="1"/>
</dbReference>